<dbReference type="Proteomes" id="UP000199183">
    <property type="component" value="Unassembled WGS sequence"/>
</dbReference>
<dbReference type="OrthoDB" id="5123240at2"/>
<accession>A0A1H4KGT5</accession>
<evidence type="ECO:0000313" key="2">
    <source>
        <dbReference type="Proteomes" id="UP000199183"/>
    </source>
</evidence>
<dbReference type="RefSeq" id="WP_091181189.1">
    <property type="nucleotide sequence ID" value="NZ_FNRY01000001.1"/>
</dbReference>
<protein>
    <submittedName>
        <fullName evidence="1">Uncharacterized protein</fullName>
    </submittedName>
</protein>
<sequence length="144" mass="15829">MTISADEAAATPLTTDEAIAERVQMLIGRAIRRTWWLLFLDDDDRQLPLMMPVDDYPLVPDAVSADGSADFVRSAMEGVGARHVIFVWERPVGAGITGPDRAWASLLADGCRERGLSVRAQLISHRQGVRWLAPDDYAEHSVAS</sequence>
<organism evidence="1 2">
    <name type="scientific">Paramicrobacterium humi</name>
    <dbReference type="NCBI Taxonomy" id="640635"/>
    <lineage>
        <taxon>Bacteria</taxon>
        <taxon>Bacillati</taxon>
        <taxon>Actinomycetota</taxon>
        <taxon>Actinomycetes</taxon>
        <taxon>Micrococcales</taxon>
        <taxon>Microbacteriaceae</taxon>
        <taxon>Paramicrobacterium</taxon>
    </lineage>
</organism>
<name>A0A1H4KGT5_9MICO</name>
<reference evidence="1 2" key="1">
    <citation type="submission" date="2016-10" db="EMBL/GenBank/DDBJ databases">
        <authorList>
            <person name="de Groot N.N."/>
        </authorList>
    </citation>
    <scope>NUCLEOTIDE SEQUENCE [LARGE SCALE GENOMIC DNA]</scope>
    <source>
        <strain evidence="1 2">DSM 21799</strain>
    </source>
</reference>
<dbReference type="AlphaFoldDB" id="A0A1H4KGT5"/>
<dbReference type="EMBL" id="FNRY01000001">
    <property type="protein sequence ID" value="SEB57613.1"/>
    <property type="molecule type" value="Genomic_DNA"/>
</dbReference>
<proteinExistence type="predicted"/>
<evidence type="ECO:0000313" key="1">
    <source>
        <dbReference type="EMBL" id="SEB57613.1"/>
    </source>
</evidence>
<keyword evidence="2" id="KW-1185">Reference proteome</keyword>
<dbReference type="STRING" id="640635.SAMN04489806_1160"/>
<gene>
    <name evidence="1" type="ORF">SAMN04489806_1160</name>
</gene>